<dbReference type="PROSITE" id="PS52050">
    <property type="entry name" value="WYL"/>
    <property type="match status" value="1"/>
</dbReference>
<dbReference type="Pfam" id="PF25583">
    <property type="entry name" value="WCX"/>
    <property type="match status" value="1"/>
</dbReference>
<dbReference type="PANTHER" id="PTHR34580:SF1">
    <property type="entry name" value="PROTEIN PAFC"/>
    <property type="match status" value="1"/>
</dbReference>
<dbReference type="InterPro" id="IPR026881">
    <property type="entry name" value="WYL_dom"/>
</dbReference>
<reference evidence="3 4" key="1">
    <citation type="submission" date="2016-10" db="EMBL/GenBank/DDBJ databases">
        <authorList>
            <person name="de Groot N.N."/>
        </authorList>
    </citation>
    <scope>NUCLEOTIDE SEQUENCE [LARGE SCALE GENOMIC DNA]</scope>
    <source>
        <strain evidence="3 4">ASO4-2</strain>
    </source>
</reference>
<proteinExistence type="predicted"/>
<accession>A0A1G6DDX6</accession>
<dbReference type="EMBL" id="FMXO01000011">
    <property type="protein sequence ID" value="SDB43346.1"/>
    <property type="molecule type" value="Genomic_DNA"/>
</dbReference>
<dbReference type="STRING" id="617002.SAMN05660653_02094"/>
<organism evidence="3 4">
    <name type="scientific">Desulfonatronum thiosulfatophilum</name>
    <dbReference type="NCBI Taxonomy" id="617002"/>
    <lineage>
        <taxon>Bacteria</taxon>
        <taxon>Pseudomonadati</taxon>
        <taxon>Thermodesulfobacteriota</taxon>
        <taxon>Desulfovibrionia</taxon>
        <taxon>Desulfovibrionales</taxon>
        <taxon>Desulfonatronaceae</taxon>
        <taxon>Desulfonatronum</taxon>
    </lineage>
</organism>
<dbReference type="InterPro" id="IPR028349">
    <property type="entry name" value="PafC-like"/>
</dbReference>
<dbReference type="InterPro" id="IPR051534">
    <property type="entry name" value="CBASS_pafABC_assoc_protein"/>
</dbReference>
<dbReference type="InterPro" id="IPR057727">
    <property type="entry name" value="WCX_dom"/>
</dbReference>
<dbReference type="GO" id="GO:0003677">
    <property type="term" value="F:DNA binding"/>
    <property type="evidence" value="ECO:0007669"/>
    <property type="project" value="UniProtKB-KW"/>
</dbReference>
<dbReference type="PIRSF" id="PIRSF016838">
    <property type="entry name" value="PafC"/>
    <property type="match status" value="1"/>
</dbReference>
<evidence type="ECO:0000259" key="1">
    <source>
        <dbReference type="Pfam" id="PF13280"/>
    </source>
</evidence>
<dbReference type="RefSeq" id="WP_092121136.1">
    <property type="nucleotide sequence ID" value="NZ_FMXO01000011.1"/>
</dbReference>
<sequence>MRGRNITQVVKAVDLLCQPEGITINQMAKALEVDRRNVYRVLDVIQDLGFPIYDEVIFGRQKTWKMEPDYALKLPNITLPDVRLNVAEVIALHLLRAESTLYAGTDIEARIDSAFAKLSQFVPNGLYGQLKKLNTLFVSNKKLTKDYSGKEDIIDALSGAMLRTKTCIVIYHAFVDDLDKTFRIDPLHFFESNGGLYLFVRVPKYGDIRILAVERINSIEELDKVFNYPVDFSPEEKLSQAFGMVYDDPIDLEVVFSACQAKYIKERIFSPDQEIQEHQDGSVTLKMKTSGWHDVKRWILGFGSEAVVVRPVEMRDEIVEEYKVALERNVCV</sequence>
<keyword evidence="4" id="KW-1185">Reference proteome</keyword>
<keyword evidence="3" id="KW-0238">DNA-binding</keyword>
<evidence type="ECO:0000313" key="3">
    <source>
        <dbReference type="EMBL" id="SDB43346.1"/>
    </source>
</evidence>
<dbReference type="AlphaFoldDB" id="A0A1G6DDX6"/>
<dbReference type="Pfam" id="PF13280">
    <property type="entry name" value="WYL"/>
    <property type="match status" value="1"/>
</dbReference>
<name>A0A1G6DDX6_9BACT</name>
<evidence type="ECO:0000259" key="2">
    <source>
        <dbReference type="Pfam" id="PF25583"/>
    </source>
</evidence>
<feature type="domain" description="WYL" evidence="1">
    <location>
        <begin position="153"/>
        <end position="220"/>
    </location>
</feature>
<dbReference type="PANTHER" id="PTHR34580">
    <property type="match status" value="1"/>
</dbReference>
<feature type="domain" description="WCX" evidence="2">
    <location>
        <begin position="249"/>
        <end position="323"/>
    </location>
</feature>
<protein>
    <submittedName>
        <fullName evidence="3">Predicted DNA-binding transcriptional regulator YafY, contains an HTH and WYL domains</fullName>
    </submittedName>
</protein>
<gene>
    <name evidence="3" type="ORF">SAMN05660653_02094</name>
</gene>
<dbReference type="Proteomes" id="UP000198771">
    <property type="component" value="Unassembled WGS sequence"/>
</dbReference>
<evidence type="ECO:0000313" key="4">
    <source>
        <dbReference type="Proteomes" id="UP000198771"/>
    </source>
</evidence>
<dbReference type="OrthoDB" id="5417724at2"/>